<dbReference type="Proteomes" id="UP001194468">
    <property type="component" value="Unassembled WGS sequence"/>
</dbReference>
<feature type="compositionally biased region" description="Low complexity" evidence="3">
    <location>
        <begin position="37"/>
        <end position="57"/>
    </location>
</feature>
<evidence type="ECO:0000256" key="3">
    <source>
        <dbReference type="SAM" id="MobiDB-lite"/>
    </source>
</evidence>
<dbReference type="AlphaFoldDB" id="A0AAD4GIE1"/>
<proteinExistence type="predicted"/>
<feature type="coiled-coil region" evidence="2">
    <location>
        <begin position="304"/>
        <end position="412"/>
    </location>
</feature>
<feature type="region of interest" description="Disordered" evidence="3">
    <location>
        <begin position="458"/>
        <end position="482"/>
    </location>
</feature>
<keyword evidence="1 2" id="KW-0175">Coiled coil</keyword>
<evidence type="ECO:0000256" key="2">
    <source>
        <dbReference type="SAM" id="Coils"/>
    </source>
</evidence>
<feature type="compositionally biased region" description="Low complexity" evidence="3">
    <location>
        <begin position="107"/>
        <end position="122"/>
    </location>
</feature>
<protein>
    <submittedName>
        <fullName evidence="4">Uncharacterized protein</fullName>
    </submittedName>
</protein>
<feature type="compositionally biased region" description="Low complexity" evidence="3">
    <location>
        <begin position="16"/>
        <end position="27"/>
    </location>
</feature>
<dbReference type="PANTHER" id="PTHR18870:SF9">
    <property type="entry name" value="PROTEIN TAG-278-RELATED"/>
    <property type="match status" value="1"/>
</dbReference>
<sequence>MASSRGSTSGPPPPSRRSSMLPPRASSATGAPPAPKSRTSTLLASLTSSTSSRSPPAEVNATSRQSVVSPVPSVASLKSNASGGATVPSALLSRPRAAVSEAVKRTPSSSRQSLPPAAAQPLQRPPMRPMGSVSSIREIRDDGRVLEDLQEKLREATENLSAKSDAVATLETKILRLQASFDEALVNVKTKASSIEQLQISKQSSDAEISGLKVRLQQVQAEHSRDLAALNSVSDELKNANKFMASQAENFKALEAQIETLQADVAAAQENFESLRSSSDQSSAESAAAAQMEREAFLRAKADVETVTAELNGLRAAHDRARQEAAARSSESQQRAVEVTTLTAQIGELKAEREGSAAKISELEVEILELKESQENAEDEHKRILGRLQKLEAELAEAVAATQQALRDAEARDAESTQKAADVALLHANEVQLIESSVANAVSEVEVLNTELAAAHAAHDETKAAAQASADAHEQEMDEAEQSYLSKHIELSEEIKRLTAELEGLEAKYSAKVDDVRAEHDQLLREAFERAKNDAGEVHGQDLQALRAESQATIEQLRAAHQSTVNDLQLEHEAALESQVGALEKKLNSLSLELRATQDDLSKAKAALDTSRAEGENLKAQLEDARANVIAASANDGQATDIERLTKEIANLRDENVMLNDVLAITKESLSEMSVNHSKELEEAARIRVEEVMRLRSIHEGEISTVAAQKSELALSLSDLEGEIATLRAKLAAVEPAVVPRNNGAVHASATTVAREELQKVHEAHNLKMHDLQAGHERAVRALEIEVETIQARLDEVQQDVARKSMEIQYLEQEQEESQDSITRLKLDLEALKVAA</sequence>
<accession>A0AAD4GIE1</accession>
<evidence type="ECO:0000313" key="4">
    <source>
        <dbReference type="EMBL" id="KAF8445812.1"/>
    </source>
</evidence>
<feature type="coiled-coil region" evidence="2">
    <location>
        <begin position="780"/>
        <end position="814"/>
    </location>
</feature>
<feature type="coiled-coil region" evidence="2">
    <location>
        <begin position="244"/>
        <end position="278"/>
    </location>
</feature>
<feature type="region of interest" description="Disordered" evidence="3">
    <location>
        <begin position="1"/>
        <end position="139"/>
    </location>
</feature>
<keyword evidence="5" id="KW-1185">Reference proteome</keyword>
<dbReference type="PANTHER" id="PTHR18870">
    <property type="entry name" value="PROTEIN TAG-278-RELATED"/>
    <property type="match status" value="1"/>
</dbReference>
<name>A0AAD4GIE1_BOLED</name>
<evidence type="ECO:0000313" key="5">
    <source>
        <dbReference type="Proteomes" id="UP001194468"/>
    </source>
</evidence>
<feature type="coiled-coil region" evidence="2">
    <location>
        <begin position="139"/>
        <end position="173"/>
    </location>
</feature>
<reference evidence="4" key="2">
    <citation type="journal article" date="2020" name="Nat. Commun.">
        <title>Large-scale genome sequencing of mycorrhizal fungi provides insights into the early evolution of symbiotic traits.</title>
        <authorList>
            <person name="Miyauchi S."/>
            <person name="Kiss E."/>
            <person name="Kuo A."/>
            <person name="Drula E."/>
            <person name="Kohler A."/>
            <person name="Sanchez-Garcia M."/>
            <person name="Morin E."/>
            <person name="Andreopoulos B."/>
            <person name="Barry K.W."/>
            <person name="Bonito G."/>
            <person name="Buee M."/>
            <person name="Carver A."/>
            <person name="Chen C."/>
            <person name="Cichocki N."/>
            <person name="Clum A."/>
            <person name="Culley D."/>
            <person name="Crous P.W."/>
            <person name="Fauchery L."/>
            <person name="Girlanda M."/>
            <person name="Hayes R.D."/>
            <person name="Keri Z."/>
            <person name="LaButti K."/>
            <person name="Lipzen A."/>
            <person name="Lombard V."/>
            <person name="Magnuson J."/>
            <person name="Maillard F."/>
            <person name="Murat C."/>
            <person name="Nolan M."/>
            <person name="Ohm R.A."/>
            <person name="Pangilinan J."/>
            <person name="Pereira M.F."/>
            <person name="Perotto S."/>
            <person name="Peter M."/>
            <person name="Pfister S."/>
            <person name="Riley R."/>
            <person name="Sitrit Y."/>
            <person name="Stielow J.B."/>
            <person name="Szollosi G."/>
            <person name="Zifcakova L."/>
            <person name="Stursova M."/>
            <person name="Spatafora J.W."/>
            <person name="Tedersoo L."/>
            <person name="Vaario L.M."/>
            <person name="Yamada A."/>
            <person name="Yan M."/>
            <person name="Wang P."/>
            <person name="Xu J."/>
            <person name="Bruns T."/>
            <person name="Baldrian P."/>
            <person name="Vilgalys R."/>
            <person name="Dunand C."/>
            <person name="Henrissat B."/>
            <person name="Grigoriev I.V."/>
            <person name="Hibbett D."/>
            <person name="Nagy L.G."/>
            <person name="Martin F.M."/>
        </authorList>
    </citation>
    <scope>NUCLEOTIDE SEQUENCE</scope>
    <source>
        <strain evidence="4">BED1</strain>
    </source>
</reference>
<comment type="caution">
    <text evidence="4">The sequence shown here is derived from an EMBL/GenBank/DDBJ whole genome shotgun (WGS) entry which is preliminary data.</text>
</comment>
<feature type="coiled-coil region" evidence="2">
    <location>
        <begin position="573"/>
        <end position="662"/>
    </location>
</feature>
<reference evidence="4" key="1">
    <citation type="submission" date="2019-10" db="EMBL/GenBank/DDBJ databases">
        <authorList>
            <consortium name="DOE Joint Genome Institute"/>
            <person name="Kuo A."/>
            <person name="Miyauchi S."/>
            <person name="Kiss E."/>
            <person name="Drula E."/>
            <person name="Kohler A."/>
            <person name="Sanchez-Garcia M."/>
            <person name="Andreopoulos B."/>
            <person name="Barry K.W."/>
            <person name="Bonito G."/>
            <person name="Buee M."/>
            <person name="Carver A."/>
            <person name="Chen C."/>
            <person name="Cichocki N."/>
            <person name="Clum A."/>
            <person name="Culley D."/>
            <person name="Crous P.W."/>
            <person name="Fauchery L."/>
            <person name="Girlanda M."/>
            <person name="Hayes R."/>
            <person name="Keri Z."/>
            <person name="LaButti K."/>
            <person name="Lipzen A."/>
            <person name="Lombard V."/>
            <person name="Magnuson J."/>
            <person name="Maillard F."/>
            <person name="Morin E."/>
            <person name="Murat C."/>
            <person name="Nolan M."/>
            <person name="Ohm R."/>
            <person name="Pangilinan J."/>
            <person name="Pereira M."/>
            <person name="Perotto S."/>
            <person name="Peter M."/>
            <person name="Riley R."/>
            <person name="Sitrit Y."/>
            <person name="Stielow B."/>
            <person name="Szollosi G."/>
            <person name="Zifcakova L."/>
            <person name="Stursova M."/>
            <person name="Spatafora J.W."/>
            <person name="Tedersoo L."/>
            <person name="Vaario L.-M."/>
            <person name="Yamada A."/>
            <person name="Yan M."/>
            <person name="Wang P."/>
            <person name="Xu J."/>
            <person name="Bruns T."/>
            <person name="Baldrian P."/>
            <person name="Vilgalys R."/>
            <person name="Henrissat B."/>
            <person name="Grigoriev I.V."/>
            <person name="Hibbett D."/>
            <person name="Nagy L.G."/>
            <person name="Martin F.M."/>
        </authorList>
    </citation>
    <scope>NUCLEOTIDE SEQUENCE</scope>
    <source>
        <strain evidence="4">BED1</strain>
    </source>
</reference>
<gene>
    <name evidence="4" type="ORF">L210DRAFT_3528487</name>
</gene>
<feature type="compositionally biased region" description="Low complexity" evidence="3">
    <location>
        <begin position="66"/>
        <end position="76"/>
    </location>
</feature>
<dbReference type="EMBL" id="WHUW01000005">
    <property type="protein sequence ID" value="KAF8445812.1"/>
    <property type="molecule type" value="Genomic_DNA"/>
</dbReference>
<organism evidence="4 5">
    <name type="scientific">Boletus edulis BED1</name>
    <dbReference type="NCBI Taxonomy" id="1328754"/>
    <lineage>
        <taxon>Eukaryota</taxon>
        <taxon>Fungi</taxon>
        <taxon>Dikarya</taxon>
        <taxon>Basidiomycota</taxon>
        <taxon>Agaricomycotina</taxon>
        <taxon>Agaricomycetes</taxon>
        <taxon>Agaricomycetidae</taxon>
        <taxon>Boletales</taxon>
        <taxon>Boletineae</taxon>
        <taxon>Boletaceae</taxon>
        <taxon>Boletoideae</taxon>
        <taxon>Boletus</taxon>
    </lineage>
</organism>
<evidence type="ECO:0000256" key="1">
    <source>
        <dbReference type="ARBA" id="ARBA00023054"/>
    </source>
</evidence>